<dbReference type="EMBL" id="AZMM01005841">
    <property type="protein sequence ID" value="ETJ40257.1"/>
    <property type="molecule type" value="Genomic_DNA"/>
</dbReference>
<evidence type="ECO:0000313" key="1">
    <source>
        <dbReference type="EMBL" id="ETJ40257.1"/>
    </source>
</evidence>
<feature type="non-terminal residue" evidence="1">
    <location>
        <position position="1"/>
    </location>
</feature>
<proteinExistence type="predicted"/>
<accession>W1YCM7</accession>
<dbReference type="AlphaFoldDB" id="W1YCM7"/>
<comment type="caution">
    <text evidence="1">The sequence shown here is derived from an EMBL/GenBank/DDBJ whole genome shotgun (WGS) entry which is preliminary data.</text>
</comment>
<protein>
    <submittedName>
        <fullName evidence="1">Uncharacterized protein</fullName>
    </submittedName>
</protein>
<gene>
    <name evidence="1" type="ORF">Q604_UNBC05841G0001</name>
</gene>
<name>W1YCM7_9ZZZZ</name>
<reference evidence="1" key="1">
    <citation type="submission" date="2013-12" db="EMBL/GenBank/DDBJ databases">
        <title>A Varibaculum cambriense genome reconstructed from a premature infant gut community with otherwise low bacterial novelty that shifts toward anaerobic metabolism during the third week of life.</title>
        <authorList>
            <person name="Brown C.T."/>
            <person name="Sharon I."/>
            <person name="Thomas B.C."/>
            <person name="Castelle C.J."/>
            <person name="Morowitz M.J."/>
            <person name="Banfield J.F."/>
        </authorList>
    </citation>
    <scope>NUCLEOTIDE SEQUENCE</scope>
</reference>
<sequence>KEENELAIPAFTGTFREEHIKPNETGGKE</sequence>
<organism evidence="1">
    <name type="scientific">human gut metagenome</name>
    <dbReference type="NCBI Taxonomy" id="408170"/>
    <lineage>
        <taxon>unclassified sequences</taxon>
        <taxon>metagenomes</taxon>
        <taxon>organismal metagenomes</taxon>
    </lineage>
</organism>